<dbReference type="AlphaFoldDB" id="A0A814E5J6"/>
<accession>A0A814E5J6</accession>
<sequence length="191" mass="21697">MSRSNILCKRLHQDIAELKRLNTEDAEVRFKVLQSPFDDDDDDDDMPKSVAQKECELIGLIYPQSNIYKDAAFKIKINLPPTFPMVPPTVTFVTPIYHPNVTDKGRLKPADSFSTPVMHIGEFCNGLLTRNSNWLSTTSLIEVVKIVTQHIDEPDPANSIRAAVGVEYTNNRAQFEKNAREHILKYGEPRK</sequence>
<organism evidence="2 3">
    <name type="scientific">Adineta ricciae</name>
    <name type="common">Rotifer</name>
    <dbReference type="NCBI Taxonomy" id="249248"/>
    <lineage>
        <taxon>Eukaryota</taxon>
        <taxon>Metazoa</taxon>
        <taxon>Spiralia</taxon>
        <taxon>Gnathifera</taxon>
        <taxon>Rotifera</taxon>
        <taxon>Eurotatoria</taxon>
        <taxon>Bdelloidea</taxon>
        <taxon>Adinetida</taxon>
        <taxon>Adinetidae</taxon>
        <taxon>Adineta</taxon>
    </lineage>
</organism>
<reference evidence="2" key="1">
    <citation type="submission" date="2021-02" db="EMBL/GenBank/DDBJ databases">
        <authorList>
            <person name="Nowell W R."/>
        </authorList>
    </citation>
    <scope>NUCLEOTIDE SEQUENCE</scope>
</reference>
<dbReference type="Pfam" id="PF00179">
    <property type="entry name" value="UQ_con"/>
    <property type="match status" value="1"/>
</dbReference>
<feature type="domain" description="UBC core" evidence="1">
    <location>
        <begin position="16"/>
        <end position="188"/>
    </location>
</feature>
<comment type="caution">
    <text evidence="2">The sequence shown here is derived from an EMBL/GenBank/DDBJ whole genome shotgun (WGS) entry which is preliminary data.</text>
</comment>
<name>A0A814E5J6_ADIRI</name>
<dbReference type="PROSITE" id="PS50127">
    <property type="entry name" value="UBC_2"/>
    <property type="match status" value="1"/>
</dbReference>
<dbReference type="PANTHER" id="PTHR24067">
    <property type="entry name" value="UBIQUITIN-CONJUGATING ENZYME E2"/>
    <property type="match status" value="1"/>
</dbReference>
<dbReference type="Gene3D" id="3.10.110.10">
    <property type="entry name" value="Ubiquitin Conjugating Enzyme"/>
    <property type="match status" value="1"/>
</dbReference>
<dbReference type="OrthoDB" id="9978460at2759"/>
<dbReference type="EMBL" id="CAJNOJ010000051">
    <property type="protein sequence ID" value="CAF0964188.1"/>
    <property type="molecule type" value="Genomic_DNA"/>
</dbReference>
<evidence type="ECO:0000313" key="2">
    <source>
        <dbReference type="EMBL" id="CAF0964188.1"/>
    </source>
</evidence>
<dbReference type="Proteomes" id="UP000663852">
    <property type="component" value="Unassembled WGS sequence"/>
</dbReference>
<protein>
    <recommendedName>
        <fullName evidence="1">UBC core domain-containing protein</fullName>
    </recommendedName>
</protein>
<dbReference type="SMART" id="SM00212">
    <property type="entry name" value="UBCc"/>
    <property type="match status" value="1"/>
</dbReference>
<dbReference type="InterPro" id="IPR000608">
    <property type="entry name" value="UBC"/>
</dbReference>
<dbReference type="SUPFAM" id="SSF54495">
    <property type="entry name" value="UBC-like"/>
    <property type="match status" value="1"/>
</dbReference>
<evidence type="ECO:0000259" key="1">
    <source>
        <dbReference type="PROSITE" id="PS50127"/>
    </source>
</evidence>
<gene>
    <name evidence="2" type="ORF">EDS130_LOCUS13032</name>
</gene>
<proteinExistence type="predicted"/>
<dbReference type="InterPro" id="IPR016135">
    <property type="entry name" value="UBQ-conjugating_enzyme/RWD"/>
</dbReference>
<dbReference type="InterPro" id="IPR050113">
    <property type="entry name" value="Ub_conjugating_enzyme"/>
</dbReference>
<evidence type="ECO:0000313" key="3">
    <source>
        <dbReference type="Proteomes" id="UP000663852"/>
    </source>
</evidence>